<evidence type="ECO:0000256" key="2">
    <source>
        <dbReference type="ARBA" id="ARBA00022729"/>
    </source>
</evidence>
<proteinExistence type="predicted"/>
<dbReference type="eggNOG" id="arCOG06180">
    <property type="taxonomic scope" value="Archaea"/>
</dbReference>
<dbReference type="AlphaFoldDB" id="V4GWM9"/>
<sequence length="419" mass="45681">MPTDGEDDAGPTRREYVKYGGAVVGAGLFAGCSSDAGGSSTPTDAGATATPTETDTATGTTASTGTETADGGSYSVTMSPMGTVEFDGVPETVLAGGTNYMDAAAAVGHGDALESATHPTYAVPSLEYYYGALDVPTDWIDFTDAGGYNKETLYELDSDVHFVDPVYLSTVDGWGESDVREVEENVGPLFGNMYSRKHRQPPESYDGSYEYYTVWEMAETYAELFRETERFAQLHRVREDLVSHVESNLPPEGERPRAAMVYPRVSENSFYVHKLNQPGYFFAHTRPLGAVDVFADIETDEYGGKLVDYEAMLETDPDVIVMNHGISGYYDVPEVKAAVADHSVGSELAAVENDRFYASGNPRQGPVMSLFQLEMTAKQFYPERFGEWPGYAADGYPEIPEEERLFDRERLAAVVAGDA</sequence>
<protein>
    <submittedName>
        <fullName evidence="4">Ferrichrome-binding protein</fullName>
    </submittedName>
</protein>
<evidence type="ECO:0000313" key="5">
    <source>
        <dbReference type="Proteomes" id="UP000017840"/>
    </source>
</evidence>
<gene>
    <name evidence="4" type="ORF">K933_03430</name>
</gene>
<dbReference type="SUPFAM" id="SSF53807">
    <property type="entry name" value="Helical backbone' metal receptor"/>
    <property type="match status" value="1"/>
</dbReference>
<name>V4GWM9_9EURY</name>
<keyword evidence="1" id="KW-0813">Transport</keyword>
<dbReference type="EMBL" id="ASGZ01000008">
    <property type="protein sequence ID" value="ESP89576.1"/>
    <property type="molecule type" value="Genomic_DNA"/>
</dbReference>
<dbReference type="InterPro" id="IPR051313">
    <property type="entry name" value="Bact_iron-sidero_bind"/>
</dbReference>
<dbReference type="InterPro" id="IPR006311">
    <property type="entry name" value="TAT_signal"/>
</dbReference>
<organism evidence="4 5">
    <name type="scientific">Candidatus Halobonum tyrrellensis G22</name>
    <dbReference type="NCBI Taxonomy" id="1324957"/>
    <lineage>
        <taxon>Archaea</taxon>
        <taxon>Methanobacteriati</taxon>
        <taxon>Methanobacteriota</taxon>
        <taxon>Stenosarchaea group</taxon>
        <taxon>Halobacteria</taxon>
        <taxon>Halobacteriales</taxon>
        <taxon>Haloferacaceae</taxon>
        <taxon>Candidatus Halobonum</taxon>
    </lineage>
</organism>
<dbReference type="PANTHER" id="PTHR30532">
    <property type="entry name" value="IRON III DICITRATE-BINDING PERIPLASMIC PROTEIN"/>
    <property type="match status" value="1"/>
</dbReference>
<accession>V4GWM9</accession>
<keyword evidence="5" id="KW-1185">Reference proteome</keyword>
<dbReference type="Proteomes" id="UP000017840">
    <property type="component" value="Unassembled WGS sequence"/>
</dbReference>
<keyword evidence="2" id="KW-0732">Signal</keyword>
<reference evidence="4 5" key="1">
    <citation type="journal article" date="2013" name="Genome Announc.">
        <title>Draft Genome Sequence of 'Candidatus Halobonum tyrrellensis' Strain G22, Isolated from the Hypersaline Waters of Lake Tyrrell, Australia.</title>
        <authorList>
            <person name="Ugalde J.A."/>
            <person name="Narasingarao P."/>
            <person name="Kuo S."/>
            <person name="Podell S."/>
            <person name="Allen E.E."/>
        </authorList>
    </citation>
    <scope>NUCLEOTIDE SEQUENCE [LARGE SCALE GENOMIC DNA]</scope>
    <source>
        <strain evidence="4 5">G22</strain>
    </source>
</reference>
<dbReference type="Gene3D" id="3.40.50.1980">
    <property type="entry name" value="Nitrogenase molybdenum iron protein domain"/>
    <property type="match status" value="2"/>
</dbReference>
<evidence type="ECO:0000313" key="4">
    <source>
        <dbReference type="EMBL" id="ESP89576.1"/>
    </source>
</evidence>
<feature type="compositionally biased region" description="Low complexity" evidence="3">
    <location>
        <begin position="36"/>
        <end position="73"/>
    </location>
</feature>
<feature type="region of interest" description="Disordered" evidence="3">
    <location>
        <begin position="33"/>
        <end position="73"/>
    </location>
</feature>
<evidence type="ECO:0000256" key="3">
    <source>
        <dbReference type="SAM" id="MobiDB-lite"/>
    </source>
</evidence>
<comment type="caution">
    <text evidence="4">The sequence shown here is derived from an EMBL/GenBank/DDBJ whole genome shotgun (WGS) entry which is preliminary data.</text>
</comment>
<dbReference type="OrthoDB" id="304381at2157"/>
<dbReference type="RefSeq" id="WP_023393277.1">
    <property type="nucleotide sequence ID" value="NZ_ASGZ01000008.1"/>
</dbReference>
<dbReference type="PROSITE" id="PS51318">
    <property type="entry name" value="TAT"/>
    <property type="match status" value="1"/>
</dbReference>
<dbReference type="PATRIC" id="fig|1324957.4.peg.697"/>
<dbReference type="PANTHER" id="PTHR30532:SF1">
    <property type="entry name" value="IRON(3+)-HYDROXAMATE-BINDING PROTEIN FHUD"/>
    <property type="match status" value="1"/>
</dbReference>
<evidence type="ECO:0000256" key="1">
    <source>
        <dbReference type="ARBA" id="ARBA00022448"/>
    </source>
</evidence>